<reference evidence="3 4" key="1">
    <citation type="submission" date="2024-03" db="EMBL/GenBank/DDBJ databases">
        <title>Draft genome sequence of Pseudonocardia nematodicida JCM 31783.</title>
        <authorList>
            <person name="Butdee W."/>
            <person name="Duangmal K."/>
        </authorList>
    </citation>
    <scope>NUCLEOTIDE SEQUENCE [LARGE SCALE GENOMIC DNA]</scope>
    <source>
        <strain evidence="3 4">JCM 31783</strain>
    </source>
</reference>
<name>A0ABV1K914_9PSEU</name>
<dbReference type="EMBL" id="JBEDNQ010000003">
    <property type="protein sequence ID" value="MEQ3550348.1"/>
    <property type="molecule type" value="Genomic_DNA"/>
</dbReference>
<feature type="compositionally biased region" description="Low complexity" evidence="2">
    <location>
        <begin position="859"/>
        <end position="876"/>
    </location>
</feature>
<dbReference type="RefSeq" id="WP_349297444.1">
    <property type="nucleotide sequence ID" value="NZ_JBEDNQ010000003.1"/>
</dbReference>
<comment type="caution">
    <text evidence="3">The sequence shown here is derived from an EMBL/GenBank/DDBJ whole genome shotgun (WGS) entry which is preliminary data.</text>
</comment>
<feature type="compositionally biased region" description="Low complexity" evidence="2">
    <location>
        <begin position="523"/>
        <end position="546"/>
    </location>
</feature>
<feature type="region of interest" description="Disordered" evidence="2">
    <location>
        <begin position="471"/>
        <end position="554"/>
    </location>
</feature>
<organism evidence="3 4">
    <name type="scientific">Pseudonocardia nematodicida</name>
    <dbReference type="NCBI Taxonomy" id="1206997"/>
    <lineage>
        <taxon>Bacteria</taxon>
        <taxon>Bacillati</taxon>
        <taxon>Actinomycetota</taxon>
        <taxon>Actinomycetes</taxon>
        <taxon>Pseudonocardiales</taxon>
        <taxon>Pseudonocardiaceae</taxon>
        <taxon>Pseudonocardia</taxon>
    </lineage>
</organism>
<proteinExistence type="predicted"/>
<feature type="compositionally biased region" description="Low complexity" evidence="2">
    <location>
        <begin position="1436"/>
        <end position="1494"/>
    </location>
</feature>
<keyword evidence="4" id="KW-1185">Reference proteome</keyword>
<sequence>MQEDLFAADATDRSTPRRPSPASVLFLENGGGKSVLLKLIFSVLLPGRRQVVGTTSTTVLENFVLAEDVAHVVCEWMHVGTGRLLVTGKVSEWRGHVASSDPEKLADAWYAFRPVPGLGMDDLPFTHDRRRVTLSSFKERLHTAHRDHPDAELAWETGHRDWTRHLVDVGLDPELFRYQRAMNAGEGEAAEAFSFASDEAFVDFLLRAVLDPGEPQNVAELVAGYADRLAQREELESEREFVDGTLGLLEPMVTAEQTATTARAAETGARDALRTTAAAIAARRSAESTRSETTRSAVTDAVTAEQEVARVAERLQGTVGELRRRTAGLAVESATAVADTATRERDEAAVTSAARDAVEPVLAHRVAAAEAARLRGRVDETEQKARPALQARQDAARALSAALQRTAAEADEAAAAAEETRAGAEERAADARRAQLDHAADAARAESAVSQARDALADLDRRVEAAVTAGHLKEGSGASDVEHEAPAARQAAEATATALADADTAAAGIRDERRAAETRRTAAQDAAAGARAAATTAETARAAATAEGEELAAEARPAELLGVETVRPDADAALIVDTLTAAIRAAERERTGLLGDQRRDERALHALGDGGLLPDPSEIEDVLAVLEKAGITAWSGRRYLAMLPAADRPAVLERLPHLAGGVLLNDPSDAPRARTELDEARLLPACLVAVGSTAALDAAAPAAPGIELVVPPNPALHDEDAAEQVRVRLVAETAERAARIAALEAGADTDRRLRDRFAALRDRRPTLDELTEAATAAVRERDEAVRGYEAAVAEVAGLDERADRLTTDRPGLERTAADTRRRAEALEALREELARRPGLEERERTGTADAVRLRSEADAAGATAEQAAREAGAAQQTRDRQRNIAVTVRDEAAALPLESEPDASEAPDTPLAELREEFQRARDAYASAAADTDLRAALDRAEADAKEKRVSVDGLPRSVVEAATAFLHTPDGADAASRRAAAEQAREAYDQAEERRQKANTEVEVLRRELAALPAGEHGVEPYDEPRDAEHGRELVARASADLDAAGAALERARKTRNTAEETYREAAELARGFGHVVDGLEETPEPGGLPFDGDVDAAVAALKRHQAGVREAAGERGRAERKVQTTVDAVARFAQDPRFASLSSPVHRHIGGVDRADMPGLAREWITALRPRLRSLDDDLGNIERHRSGIVTRLAGMVGEALRTVRLAQKLSQLPDGLGDWSGQQFLRIRFEELDDAALRHELGTVVDRTAELAASGRARDRRDGMSMLLRGVRVAMPKGVKVEMLKPDAVLRTERLRVSAIKDVFSGGQQLTAAIVLYCTMAALRAHQRGHGRRAHAGVLFLDNPIGRASAGYLLELQFGVAQALGVQLVYTTGLFDAGALSGFPLLVRLRNDADLRAGRKYLSVDERVTNSVPDADAAGGRISATRVYRRPEAGTAPADAGAPDAPVAGAGMPTADAGGPAPAGPDAAVLPDTAGADTGAGTTAGPAADPDLSVAATAPLPDPGAPVGGVVAEPGASTGGPTDGAGPRETADAGGSPEASTADGGGPERGA</sequence>
<protein>
    <recommendedName>
        <fullName evidence="5">Chromosome segregation ATPase</fullName>
    </recommendedName>
</protein>
<keyword evidence="1" id="KW-0175">Coiled coil</keyword>
<accession>A0ABV1K914</accession>
<feature type="coiled-coil region" evidence="1">
    <location>
        <begin position="975"/>
        <end position="1009"/>
    </location>
</feature>
<feature type="region of interest" description="Disordered" evidence="2">
    <location>
        <begin position="1"/>
        <end position="21"/>
    </location>
</feature>
<feature type="region of interest" description="Disordered" evidence="2">
    <location>
        <begin position="857"/>
        <end position="881"/>
    </location>
</feature>
<feature type="region of interest" description="Disordered" evidence="2">
    <location>
        <begin position="1429"/>
        <end position="1554"/>
    </location>
</feature>
<feature type="compositionally biased region" description="Low complexity" evidence="2">
    <location>
        <begin position="487"/>
        <end position="507"/>
    </location>
</feature>
<evidence type="ECO:0000313" key="3">
    <source>
        <dbReference type="EMBL" id="MEQ3550348.1"/>
    </source>
</evidence>
<feature type="compositionally biased region" description="Basic and acidic residues" evidence="2">
    <location>
        <begin position="509"/>
        <end position="522"/>
    </location>
</feature>
<feature type="compositionally biased region" description="Basic and acidic residues" evidence="2">
    <location>
        <begin position="418"/>
        <end position="444"/>
    </location>
</feature>
<gene>
    <name evidence="3" type="ORF">WIS52_07690</name>
</gene>
<feature type="region of interest" description="Disordered" evidence="2">
    <location>
        <begin position="414"/>
        <end position="445"/>
    </location>
</feature>
<feature type="coiled-coil region" evidence="1">
    <location>
        <begin position="1043"/>
        <end position="1070"/>
    </location>
</feature>
<evidence type="ECO:0000313" key="4">
    <source>
        <dbReference type="Proteomes" id="UP001494902"/>
    </source>
</evidence>
<evidence type="ECO:0000256" key="1">
    <source>
        <dbReference type="SAM" id="Coils"/>
    </source>
</evidence>
<evidence type="ECO:0008006" key="5">
    <source>
        <dbReference type="Google" id="ProtNLM"/>
    </source>
</evidence>
<evidence type="ECO:0000256" key="2">
    <source>
        <dbReference type="SAM" id="MobiDB-lite"/>
    </source>
</evidence>
<dbReference type="Proteomes" id="UP001494902">
    <property type="component" value="Unassembled WGS sequence"/>
</dbReference>